<name>A0AAV2FS08_9ROSI</name>
<gene>
    <name evidence="1" type="ORF">LTRI10_LOCUS40890</name>
</gene>
<reference evidence="1 2" key="1">
    <citation type="submission" date="2024-04" db="EMBL/GenBank/DDBJ databases">
        <authorList>
            <person name="Fracassetti M."/>
        </authorList>
    </citation>
    <scope>NUCLEOTIDE SEQUENCE [LARGE SCALE GENOMIC DNA]</scope>
</reference>
<dbReference type="InterPro" id="IPR021109">
    <property type="entry name" value="Peptidase_aspartic_dom_sf"/>
</dbReference>
<organism evidence="1 2">
    <name type="scientific">Linum trigynum</name>
    <dbReference type="NCBI Taxonomy" id="586398"/>
    <lineage>
        <taxon>Eukaryota</taxon>
        <taxon>Viridiplantae</taxon>
        <taxon>Streptophyta</taxon>
        <taxon>Embryophyta</taxon>
        <taxon>Tracheophyta</taxon>
        <taxon>Spermatophyta</taxon>
        <taxon>Magnoliopsida</taxon>
        <taxon>eudicotyledons</taxon>
        <taxon>Gunneridae</taxon>
        <taxon>Pentapetalae</taxon>
        <taxon>rosids</taxon>
        <taxon>fabids</taxon>
        <taxon>Malpighiales</taxon>
        <taxon>Linaceae</taxon>
        <taxon>Linum</taxon>
    </lineage>
</organism>
<dbReference type="CDD" id="cd00303">
    <property type="entry name" value="retropepsin_like"/>
    <property type="match status" value="1"/>
</dbReference>
<evidence type="ECO:0000313" key="2">
    <source>
        <dbReference type="Proteomes" id="UP001497516"/>
    </source>
</evidence>
<proteinExistence type="predicted"/>
<sequence length="221" mass="24316">MIANVGACAKAYTAATKSTTSACLDMMMEIRALKRQLTGWLNEPEPELVDDDGSAGEQVELSLNAAAGIDGPRTLQFRAQVADVQAVLLVDSRSTHNFISEQKAEEKRLCIASIEPFLVGIANGEPMRCRGRCNDVQVVIQGEEFAVSLYILPIRGMDMVFGVQWLADLGPITCDWGALTMKFKWRDKEFSLQGIHPRRMTASAAEIVHEDGVVWALCWAL</sequence>
<dbReference type="AlphaFoldDB" id="A0AAV2FS08"/>
<dbReference type="Gene3D" id="2.40.70.10">
    <property type="entry name" value="Acid Proteases"/>
    <property type="match status" value="1"/>
</dbReference>
<dbReference type="Pfam" id="PF08284">
    <property type="entry name" value="RVP_2"/>
    <property type="match status" value="1"/>
</dbReference>
<dbReference type="EMBL" id="OZ034820">
    <property type="protein sequence ID" value="CAL1400787.1"/>
    <property type="molecule type" value="Genomic_DNA"/>
</dbReference>
<accession>A0AAV2FS08</accession>
<protein>
    <submittedName>
        <fullName evidence="1">Uncharacterized protein</fullName>
    </submittedName>
</protein>
<dbReference type="Proteomes" id="UP001497516">
    <property type="component" value="Chromosome 7"/>
</dbReference>
<keyword evidence="2" id="KW-1185">Reference proteome</keyword>
<evidence type="ECO:0000313" key="1">
    <source>
        <dbReference type="EMBL" id="CAL1400787.1"/>
    </source>
</evidence>